<feature type="domain" description="C2H2-type" evidence="7">
    <location>
        <begin position="114"/>
        <end position="141"/>
    </location>
</feature>
<organism evidence="8">
    <name type="scientific">Homalodisca liturata</name>
    <dbReference type="NCBI Taxonomy" id="320908"/>
    <lineage>
        <taxon>Eukaryota</taxon>
        <taxon>Metazoa</taxon>
        <taxon>Ecdysozoa</taxon>
        <taxon>Arthropoda</taxon>
        <taxon>Hexapoda</taxon>
        <taxon>Insecta</taxon>
        <taxon>Pterygota</taxon>
        <taxon>Neoptera</taxon>
        <taxon>Paraneoptera</taxon>
        <taxon>Hemiptera</taxon>
        <taxon>Auchenorrhyncha</taxon>
        <taxon>Membracoidea</taxon>
        <taxon>Cicadellidae</taxon>
        <taxon>Cicadellinae</taxon>
        <taxon>Proconiini</taxon>
        <taxon>Homalodisca</taxon>
    </lineage>
</organism>
<dbReference type="Gene3D" id="3.30.160.60">
    <property type="entry name" value="Classic Zinc Finger"/>
    <property type="match status" value="8"/>
</dbReference>
<evidence type="ECO:0000259" key="7">
    <source>
        <dbReference type="PROSITE" id="PS50157"/>
    </source>
</evidence>
<evidence type="ECO:0000256" key="4">
    <source>
        <dbReference type="ARBA" id="ARBA00022833"/>
    </source>
</evidence>
<feature type="domain" description="C2H2-type" evidence="7">
    <location>
        <begin position="170"/>
        <end position="197"/>
    </location>
</feature>
<keyword evidence="1" id="KW-0479">Metal-binding</keyword>
<keyword evidence="3 5" id="KW-0863">Zinc-finger</keyword>
<dbReference type="EMBL" id="GECU01006899">
    <property type="protein sequence ID" value="JAT00808.1"/>
    <property type="molecule type" value="Transcribed_RNA"/>
</dbReference>
<dbReference type="InterPro" id="IPR013087">
    <property type="entry name" value="Znf_C2H2_type"/>
</dbReference>
<dbReference type="GO" id="GO:0008270">
    <property type="term" value="F:zinc ion binding"/>
    <property type="evidence" value="ECO:0007669"/>
    <property type="project" value="UniProtKB-KW"/>
</dbReference>
<feature type="compositionally biased region" description="Basic and acidic residues" evidence="6">
    <location>
        <begin position="36"/>
        <end position="53"/>
    </location>
</feature>
<dbReference type="SUPFAM" id="SSF57667">
    <property type="entry name" value="beta-beta-alpha zinc fingers"/>
    <property type="match status" value="5"/>
</dbReference>
<keyword evidence="4" id="KW-0862">Zinc</keyword>
<dbReference type="GO" id="GO:0000977">
    <property type="term" value="F:RNA polymerase II transcription regulatory region sequence-specific DNA binding"/>
    <property type="evidence" value="ECO:0007669"/>
    <property type="project" value="TreeGrafter"/>
</dbReference>
<feature type="domain" description="C2H2-type" evidence="7">
    <location>
        <begin position="142"/>
        <end position="169"/>
    </location>
</feature>
<feature type="domain" description="C2H2-type" evidence="7">
    <location>
        <begin position="286"/>
        <end position="314"/>
    </location>
</feature>
<dbReference type="PANTHER" id="PTHR24381">
    <property type="entry name" value="ZINC FINGER PROTEIN"/>
    <property type="match status" value="1"/>
</dbReference>
<evidence type="ECO:0000256" key="2">
    <source>
        <dbReference type="ARBA" id="ARBA00022737"/>
    </source>
</evidence>
<feature type="domain" description="C2H2-type" evidence="7">
    <location>
        <begin position="321"/>
        <end position="348"/>
    </location>
</feature>
<dbReference type="AlphaFoldDB" id="A0A1B6JNS4"/>
<accession>A0A1B6JNS4</accession>
<feature type="domain" description="C2H2-type" evidence="7">
    <location>
        <begin position="349"/>
        <end position="374"/>
    </location>
</feature>
<feature type="domain" description="C2H2-type" evidence="7">
    <location>
        <begin position="243"/>
        <end position="270"/>
    </location>
</feature>
<sequence length="374" mass="43007">TPITLLAGDYVPEIVPEPPTHSSWTAPEDKDEPDQDQEKDQDDSPEKPPVTKERYPCPVCEKVLGSKTSLKFHQATHTGQKLFCCEHCGKLFTTNLNLAAHLTRQHNLNTESANSCKECGKLFVRKSALETHMKCHLGVKPWACGVCSKTFTQKVTRDTHQLTHTRDYRFTCDECEKSFPTQAKLNYHSKTHREPQFSCNLCSKKFATRQYLNAHYRTHDLQRSETAHCRLDTVSTQMVENTYSCSQCNRSFPSQHTLSQHAQRHNPLSTRYRCLEKRKMAPRQKHPCGVCGKEFLLKASLAHHHRQKHASGLSERQRRPFSCQLCHKTFTLRAKARLHMQIHTQAAQHGCAVCGRMFRRKDCLQRHLTVHAGR</sequence>
<evidence type="ECO:0000256" key="3">
    <source>
        <dbReference type="ARBA" id="ARBA00022771"/>
    </source>
</evidence>
<feature type="domain" description="C2H2-type" evidence="7">
    <location>
        <begin position="197"/>
        <end position="224"/>
    </location>
</feature>
<feature type="non-terminal residue" evidence="8">
    <location>
        <position position="374"/>
    </location>
</feature>
<dbReference type="PROSITE" id="PS50157">
    <property type="entry name" value="ZINC_FINGER_C2H2_2"/>
    <property type="match status" value="10"/>
</dbReference>
<gene>
    <name evidence="8" type="ORF">g.6563</name>
</gene>
<dbReference type="GO" id="GO:0000981">
    <property type="term" value="F:DNA-binding transcription factor activity, RNA polymerase II-specific"/>
    <property type="evidence" value="ECO:0007669"/>
    <property type="project" value="TreeGrafter"/>
</dbReference>
<dbReference type="FunFam" id="3.30.160.60:FF:000446">
    <property type="entry name" value="Zinc finger protein"/>
    <property type="match status" value="2"/>
</dbReference>
<evidence type="ECO:0000256" key="1">
    <source>
        <dbReference type="ARBA" id="ARBA00022723"/>
    </source>
</evidence>
<evidence type="ECO:0000313" key="8">
    <source>
        <dbReference type="EMBL" id="JAT00808.1"/>
    </source>
</evidence>
<feature type="region of interest" description="Disordered" evidence="6">
    <location>
        <begin position="1"/>
        <end position="53"/>
    </location>
</feature>
<feature type="domain" description="C2H2-type" evidence="7">
    <location>
        <begin position="83"/>
        <end position="111"/>
    </location>
</feature>
<reference evidence="8" key="1">
    <citation type="submission" date="2015-11" db="EMBL/GenBank/DDBJ databases">
        <title>De novo transcriptome assembly of four potential Pierce s Disease insect vectors from Arizona vineyards.</title>
        <authorList>
            <person name="Tassone E.E."/>
        </authorList>
    </citation>
    <scope>NUCLEOTIDE SEQUENCE</scope>
</reference>
<dbReference type="Pfam" id="PF13912">
    <property type="entry name" value="zf-C2H2_6"/>
    <property type="match status" value="3"/>
</dbReference>
<evidence type="ECO:0000256" key="5">
    <source>
        <dbReference type="PROSITE-ProRule" id="PRU00042"/>
    </source>
</evidence>
<evidence type="ECO:0000256" key="6">
    <source>
        <dbReference type="SAM" id="MobiDB-lite"/>
    </source>
</evidence>
<dbReference type="Pfam" id="PF00096">
    <property type="entry name" value="zf-C2H2"/>
    <property type="match status" value="3"/>
</dbReference>
<proteinExistence type="predicted"/>
<dbReference type="SMART" id="SM00355">
    <property type="entry name" value="ZnF_C2H2"/>
    <property type="match status" value="10"/>
</dbReference>
<feature type="non-terminal residue" evidence="8">
    <location>
        <position position="1"/>
    </location>
</feature>
<name>A0A1B6JNS4_9HEMI</name>
<dbReference type="PROSITE" id="PS00028">
    <property type="entry name" value="ZINC_FINGER_C2H2_1"/>
    <property type="match status" value="10"/>
</dbReference>
<keyword evidence="2" id="KW-0677">Repeat</keyword>
<dbReference type="InterPro" id="IPR036236">
    <property type="entry name" value="Znf_C2H2_sf"/>
</dbReference>
<protein>
    <recommendedName>
        <fullName evidence="7">C2H2-type domain-containing protein</fullName>
    </recommendedName>
</protein>
<dbReference type="PANTHER" id="PTHR24381:SF450">
    <property type="entry name" value="GASTRULA ZINC FINGER PROTEIN XLCGF26.1-LIKE-RELATED"/>
    <property type="match status" value="1"/>
</dbReference>
<feature type="domain" description="C2H2-type" evidence="7">
    <location>
        <begin position="55"/>
        <end position="82"/>
    </location>
</feature>
<dbReference type="GO" id="GO:0005634">
    <property type="term" value="C:nucleus"/>
    <property type="evidence" value="ECO:0007669"/>
    <property type="project" value="UniProtKB-SubCell"/>
</dbReference>